<dbReference type="InParanoid" id="F6HFR2"/>
<proteinExistence type="predicted"/>
<evidence type="ECO:0000313" key="4">
    <source>
        <dbReference type="Proteomes" id="UP000009183"/>
    </source>
</evidence>
<feature type="compositionally biased region" description="Low complexity" evidence="1">
    <location>
        <begin position="120"/>
        <end position="134"/>
    </location>
</feature>
<protein>
    <recommendedName>
        <fullName evidence="2">HD domain-containing protein</fullName>
    </recommendedName>
</protein>
<dbReference type="Proteomes" id="UP000009183">
    <property type="component" value="Chromosome 1"/>
</dbReference>
<dbReference type="PANTHER" id="PTHR11845:SF17">
    <property type="entry name" value="5'-DEOXYNUCLEOTIDASE"/>
    <property type="match status" value="1"/>
</dbReference>
<dbReference type="FunCoup" id="F6HFR2">
    <property type="interactions" value="2108"/>
</dbReference>
<feature type="domain" description="HD" evidence="2">
    <location>
        <begin position="144"/>
        <end position="271"/>
    </location>
</feature>
<feature type="domain" description="HD" evidence="2">
    <location>
        <begin position="292"/>
        <end position="381"/>
    </location>
</feature>
<dbReference type="AlphaFoldDB" id="F6HFR2"/>
<sequence>MVCMELVASMIEQNTIGLNHSEPFGISLSKSRVERETDLPFSLLEKTRSPIVMAVHLNWSLPTQSSLAFFHRTFHKAPAPPRLLSILSQKLSSGSGDPFLSNASGFGPRKSANLDRPEASIGSSGSSSSSSSSSSVIDFLTLCHRLKTIKRKGWINHERRLPEPIAHHIYRLMALIAGDLHGVNRERCIKITIMHDIIEVLSDGNPKKEKSGQEWAALKEIYEVIGGEIRVEEFKELWEEYENNSSLEANLVKDFEKAELILQALEYEMGMFQTEIGRSWAAEITSRRYRWCIKIAIVHDIVEAIVGDKKSYHYISEREMRRWKQSALREMHEVFGGQMTVEEFKELWEEYENNSSLEANLVKDFEKVEPSLQALEYEMGKLLVMKLCMSFG</sequence>
<accession>F6HFR2</accession>
<dbReference type="SUPFAM" id="SSF109604">
    <property type="entry name" value="HD-domain/PDEase-like"/>
    <property type="match status" value="2"/>
</dbReference>
<reference evidence="4" key="1">
    <citation type="journal article" date="2007" name="Nature">
        <title>The grapevine genome sequence suggests ancestral hexaploidization in major angiosperm phyla.</title>
        <authorList>
            <consortium name="The French-Italian Public Consortium for Grapevine Genome Characterization."/>
            <person name="Jaillon O."/>
            <person name="Aury J.-M."/>
            <person name="Noel B."/>
            <person name="Policriti A."/>
            <person name="Clepet C."/>
            <person name="Casagrande A."/>
            <person name="Choisne N."/>
            <person name="Aubourg S."/>
            <person name="Vitulo N."/>
            <person name="Jubin C."/>
            <person name="Vezzi A."/>
            <person name="Legeai F."/>
            <person name="Hugueney P."/>
            <person name="Dasilva C."/>
            <person name="Horner D."/>
            <person name="Mica E."/>
            <person name="Jublot D."/>
            <person name="Poulain J."/>
            <person name="Bruyere C."/>
            <person name="Billault A."/>
            <person name="Segurens B."/>
            <person name="Gouyvenoux M."/>
            <person name="Ugarte E."/>
            <person name="Cattonaro F."/>
            <person name="Anthouard V."/>
            <person name="Vico V."/>
            <person name="Del Fabbro C."/>
            <person name="Alaux M."/>
            <person name="Di Gaspero G."/>
            <person name="Dumas V."/>
            <person name="Felice N."/>
            <person name="Paillard S."/>
            <person name="Juman I."/>
            <person name="Moroldo M."/>
            <person name="Scalabrin S."/>
            <person name="Canaguier A."/>
            <person name="Le Clainche I."/>
            <person name="Malacrida G."/>
            <person name="Durand E."/>
            <person name="Pesole G."/>
            <person name="Laucou V."/>
            <person name="Chatelet P."/>
            <person name="Merdinoglu D."/>
            <person name="Delledonne M."/>
            <person name="Pezzotti M."/>
            <person name="Lecharny A."/>
            <person name="Scarpelli C."/>
            <person name="Artiguenave F."/>
            <person name="Pe M.E."/>
            <person name="Valle G."/>
            <person name="Morgante M."/>
            <person name="Caboche M."/>
            <person name="Adam-Blondon A.-F."/>
            <person name="Weissenbach J."/>
            <person name="Quetier F."/>
            <person name="Wincker P."/>
        </authorList>
    </citation>
    <scope>NUCLEOTIDE SEQUENCE [LARGE SCALE GENOMIC DNA]</scope>
    <source>
        <strain evidence="4">cv. Pinot noir / PN40024</strain>
    </source>
</reference>
<dbReference type="PANTHER" id="PTHR11845">
    <property type="entry name" value="5'-DEOXYNUCLEOTIDASE HDDC2"/>
    <property type="match status" value="1"/>
</dbReference>
<dbReference type="EMBL" id="FN595752">
    <property type="protein sequence ID" value="CCB50970.1"/>
    <property type="molecule type" value="Genomic_DNA"/>
</dbReference>
<dbReference type="GO" id="GO:0002953">
    <property type="term" value="F:5'-deoxynucleotidase activity"/>
    <property type="evidence" value="ECO:0000318"/>
    <property type="project" value="GO_Central"/>
</dbReference>
<dbReference type="InterPro" id="IPR006674">
    <property type="entry name" value="HD_domain"/>
</dbReference>
<name>F6HFR2_VITVI</name>
<dbReference type="Pfam" id="PF13023">
    <property type="entry name" value="HD_3"/>
    <property type="match status" value="2"/>
</dbReference>
<organism evidence="3 4">
    <name type="scientific">Vitis vinifera</name>
    <name type="common">Grape</name>
    <dbReference type="NCBI Taxonomy" id="29760"/>
    <lineage>
        <taxon>Eukaryota</taxon>
        <taxon>Viridiplantae</taxon>
        <taxon>Streptophyta</taxon>
        <taxon>Embryophyta</taxon>
        <taxon>Tracheophyta</taxon>
        <taxon>Spermatophyta</taxon>
        <taxon>Magnoliopsida</taxon>
        <taxon>eudicotyledons</taxon>
        <taxon>Gunneridae</taxon>
        <taxon>Pentapetalae</taxon>
        <taxon>rosids</taxon>
        <taxon>Vitales</taxon>
        <taxon>Vitaceae</taxon>
        <taxon>Viteae</taxon>
        <taxon>Vitis</taxon>
    </lineage>
</organism>
<gene>
    <name evidence="3" type="ordered locus">VIT_01s0011g02440</name>
</gene>
<feature type="region of interest" description="Disordered" evidence="1">
    <location>
        <begin position="106"/>
        <end position="134"/>
    </location>
</feature>
<dbReference type="STRING" id="29760.F6HFR2"/>
<evidence type="ECO:0000313" key="3">
    <source>
        <dbReference type="EMBL" id="CCB50970.1"/>
    </source>
</evidence>
<dbReference type="Gene3D" id="1.10.3210.10">
    <property type="entry name" value="Hypothetical protein af1432"/>
    <property type="match status" value="2"/>
</dbReference>
<dbReference type="InterPro" id="IPR039356">
    <property type="entry name" value="YfbR/HDDC2"/>
</dbReference>
<dbReference type="HOGENOM" id="CLU_704780_0_0_1"/>
<evidence type="ECO:0000259" key="2">
    <source>
        <dbReference type="Pfam" id="PF13023"/>
    </source>
</evidence>
<dbReference type="eggNOG" id="KOG3197">
    <property type="taxonomic scope" value="Eukaryota"/>
</dbReference>
<dbReference type="PaxDb" id="29760-VIT_01s0011g02440.t01"/>
<keyword evidence="4" id="KW-1185">Reference proteome</keyword>
<evidence type="ECO:0000256" key="1">
    <source>
        <dbReference type="SAM" id="MobiDB-lite"/>
    </source>
</evidence>